<proteinExistence type="predicted"/>
<reference evidence="2 3" key="1">
    <citation type="submission" date="2018-02" db="EMBL/GenBank/DDBJ databases">
        <title>8 Nocardia nova and 1 Nocardia cyriacigeorgica strain used for evolution to TMP-SMX.</title>
        <authorList>
            <person name="Mehta H."/>
            <person name="Weng J."/>
            <person name="Shamoo Y."/>
        </authorList>
    </citation>
    <scope>NUCLEOTIDE SEQUENCE [LARGE SCALE GENOMIC DNA]</scope>
    <source>
        <strain evidence="2 3">MDA3139</strain>
    </source>
</reference>
<gene>
    <name evidence="2" type="ORF">C5E45_32930</name>
</gene>
<dbReference type="GO" id="GO:0003677">
    <property type="term" value="F:DNA binding"/>
    <property type="evidence" value="ECO:0007669"/>
    <property type="project" value="InterPro"/>
</dbReference>
<dbReference type="InterPro" id="IPR001437">
    <property type="entry name" value="Tscrpt_elong_fac_GreA/B_C"/>
</dbReference>
<dbReference type="Proteomes" id="UP000239874">
    <property type="component" value="Unassembled WGS sequence"/>
</dbReference>
<dbReference type="Pfam" id="PF01272">
    <property type="entry name" value="GreA_GreB"/>
    <property type="match status" value="1"/>
</dbReference>
<dbReference type="InterPro" id="IPR036953">
    <property type="entry name" value="GreA/GreB_C_sf"/>
</dbReference>
<dbReference type="AlphaFoldDB" id="A0A2S6ACZ9"/>
<dbReference type="GO" id="GO:0032784">
    <property type="term" value="P:regulation of DNA-templated transcription elongation"/>
    <property type="evidence" value="ECO:0007669"/>
    <property type="project" value="InterPro"/>
</dbReference>
<evidence type="ECO:0000313" key="2">
    <source>
        <dbReference type="EMBL" id="PPJ31897.1"/>
    </source>
</evidence>
<organism evidence="2 3">
    <name type="scientific">Nocardia nova</name>
    <dbReference type="NCBI Taxonomy" id="37330"/>
    <lineage>
        <taxon>Bacteria</taxon>
        <taxon>Bacillati</taxon>
        <taxon>Actinomycetota</taxon>
        <taxon>Actinomycetes</taxon>
        <taxon>Mycobacteriales</taxon>
        <taxon>Nocardiaceae</taxon>
        <taxon>Nocardia</taxon>
    </lineage>
</organism>
<feature type="domain" description="Transcription elongation factor GreA/GreB C-terminal" evidence="1">
    <location>
        <begin position="28"/>
        <end position="83"/>
    </location>
</feature>
<dbReference type="Gene3D" id="3.10.50.30">
    <property type="entry name" value="Transcription elongation factor, GreA/GreB, C-terminal domain"/>
    <property type="match status" value="1"/>
</dbReference>
<comment type="caution">
    <text evidence="2">The sequence shown here is derived from an EMBL/GenBank/DDBJ whole genome shotgun (WGS) entry which is preliminary data.</text>
</comment>
<sequence>MTLPKRVIIMVWPTLLLSELDDNDNITRQFDYTIVPDNEADPANDRYAESLPASKALLGHVSGDIVETTIDDKPVRLRVQGVSNG</sequence>
<name>A0A2S6ACZ9_9NOCA</name>
<dbReference type="EMBL" id="PSZC01000039">
    <property type="protein sequence ID" value="PPJ31897.1"/>
    <property type="molecule type" value="Genomic_DNA"/>
</dbReference>
<protein>
    <recommendedName>
        <fullName evidence="1">Transcription elongation factor GreA/GreB C-terminal domain-containing protein</fullName>
    </recommendedName>
</protein>
<evidence type="ECO:0000259" key="1">
    <source>
        <dbReference type="Pfam" id="PF01272"/>
    </source>
</evidence>
<dbReference type="RefSeq" id="WP_104380701.1">
    <property type="nucleotide sequence ID" value="NZ_PSZC01000039.1"/>
</dbReference>
<evidence type="ECO:0000313" key="3">
    <source>
        <dbReference type="Proteomes" id="UP000239874"/>
    </source>
</evidence>
<accession>A0A2S6ACZ9</accession>
<dbReference type="SUPFAM" id="SSF54534">
    <property type="entry name" value="FKBP-like"/>
    <property type="match status" value="1"/>
</dbReference>